<dbReference type="AlphaFoldDB" id="A0AAV7SSQ6"/>
<evidence type="ECO:0000256" key="1">
    <source>
        <dbReference type="SAM" id="Phobius"/>
    </source>
</evidence>
<evidence type="ECO:0000313" key="2">
    <source>
        <dbReference type="EMBL" id="KAJ1167116.1"/>
    </source>
</evidence>
<proteinExistence type="predicted"/>
<keyword evidence="1" id="KW-1133">Transmembrane helix</keyword>
<organism evidence="2 3">
    <name type="scientific">Pleurodeles waltl</name>
    <name type="common">Iberian ribbed newt</name>
    <dbReference type="NCBI Taxonomy" id="8319"/>
    <lineage>
        <taxon>Eukaryota</taxon>
        <taxon>Metazoa</taxon>
        <taxon>Chordata</taxon>
        <taxon>Craniata</taxon>
        <taxon>Vertebrata</taxon>
        <taxon>Euteleostomi</taxon>
        <taxon>Amphibia</taxon>
        <taxon>Batrachia</taxon>
        <taxon>Caudata</taxon>
        <taxon>Salamandroidea</taxon>
        <taxon>Salamandridae</taxon>
        <taxon>Pleurodelinae</taxon>
        <taxon>Pleurodeles</taxon>
    </lineage>
</organism>
<sequence>MGVPGTLRRRRLRGAGRGQELHVGVTTILVEKYCLFTHILGVLLMEGPWTPHPVGLGHMRRPHPQEAE</sequence>
<dbReference type="EMBL" id="JANPWB010000008">
    <property type="protein sequence ID" value="KAJ1167116.1"/>
    <property type="molecule type" value="Genomic_DNA"/>
</dbReference>
<keyword evidence="3" id="KW-1185">Reference proteome</keyword>
<keyword evidence="1" id="KW-0472">Membrane</keyword>
<protein>
    <submittedName>
        <fullName evidence="2">Uncharacterized protein</fullName>
    </submittedName>
</protein>
<feature type="transmembrane region" description="Helical" evidence="1">
    <location>
        <begin position="21"/>
        <end position="45"/>
    </location>
</feature>
<reference evidence="2" key="1">
    <citation type="journal article" date="2022" name="bioRxiv">
        <title>Sequencing and chromosome-scale assembly of the giantPleurodeles waltlgenome.</title>
        <authorList>
            <person name="Brown T."/>
            <person name="Elewa A."/>
            <person name="Iarovenko S."/>
            <person name="Subramanian E."/>
            <person name="Araus A.J."/>
            <person name="Petzold A."/>
            <person name="Susuki M."/>
            <person name="Suzuki K.-i.T."/>
            <person name="Hayashi T."/>
            <person name="Toyoda A."/>
            <person name="Oliveira C."/>
            <person name="Osipova E."/>
            <person name="Leigh N.D."/>
            <person name="Simon A."/>
            <person name="Yun M.H."/>
        </authorList>
    </citation>
    <scope>NUCLEOTIDE SEQUENCE</scope>
    <source>
        <strain evidence="2">20211129_DDA</strain>
        <tissue evidence="2">Liver</tissue>
    </source>
</reference>
<comment type="caution">
    <text evidence="2">The sequence shown here is derived from an EMBL/GenBank/DDBJ whole genome shotgun (WGS) entry which is preliminary data.</text>
</comment>
<evidence type="ECO:0000313" key="3">
    <source>
        <dbReference type="Proteomes" id="UP001066276"/>
    </source>
</evidence>
<gene>
    <name evidence="2" type="ORF">NDU88_007509</name>
</gene>
<accession>A0AAV7SSQ6</accession>
<dbReference type="Proteomes" id="UP001066276">
    <property type="component" value="Chromosome 4_2"/>
</dbReference>
<keyword evidence="1" id="KW-0812">Transmembrane</keyword>
<name>A0AAV7SSQ6_PLEWA</name>